<evidence type="ECO:0000313" key="3">
    <source>
        <dbReference type="WBParaSite" id="EEL_0001061301-mRNA-1"/>
    </source>
</evidence>
<accession>A0A0R3S741</accession>
<dbReference type="STRING" id="1147741.A0A0R3S741"/>
<reference evidence="3" key="1">
    <citation type="submission" date="2017-02" db="UniProtKB">
        <authorList>
            <consortium name="WormBaseParasite"/>
        </authorList>
    </citation>
    <scope>IDENTIFICATION</scope>
</reference>
<dbReference type="Proteomes" id="UP000050640">
    <property type="component" value="Unplaced"/>
</dbReference>
<feature type="domain" description="T20D4.11-like" evidence="1">
    <location>
        <begin position="8"/>
        <end position="88"/>
    </location>
</feature>
<keyword evidence="2" id="KW-1185">Reference proteome</keyword>
<organism evidence="2 3">
    <name type="scientific">Elaeophora elaphi</name>
    <dbReference type="NCBI Taxonomy" id="1147741"/>
    <lineage>
        <taxon>Eukaryota</taxon>
        <taxon>Metazoa</taxon>
        <taxon>Ecdysozoa</taxon>
        <taxon>Nematoda</taxon>
        <taxon>Chromadorea</taxon>
        <taxon>Rhabditida</taxon>
        <taxon>Spirurina</taxon>
        <taxon>Spiruromorpha</taxon>
        <taxon>Filarioidea</taxon>
        <taxon>Onchocercidae</taxon>
        <taxon>Elaeophora</taxon>
    </lineage>
</organism>
<evidence type="ECO:0000259" key="1">
    <source>
        <dbReference type="Pfam" id="PF01579"/>
    </source>
</evidence>
<proteinExistence type="predicted"/>
<dbReference type="PANTHER" id="PTHR37431">
    <property type="entry name" value="PROTEIN CBG06927"/>
    <property type="match status" value="1"/>
</dbReference>
<dbReference type="AlphaFoldDB" id="A0A0R3S741"/>
<dbReference type="PANTHER" id="PTHR37431:SF5">
    <property type="entry name" value="PROTEIN CBG06905"/>
    <property type="match status" value="1"/>
</dbReference>
<sequence length="131" mass="14741">MAMFNFACGSGYSTYIQVRQCIRKITTREHIRECVGEFSRSSPQIACQSSKKLLACSLPIINEKCGQLGVQFVTDYIDKFVNVVDPTCKIVMQQSDKSIMGYNCTAEQNARIDHCAAPINELTSRIDELFE</sequence>
<protein>
    <submittedName>
        <fullName evidence="3">DUF19 domain-containing protein</fullName>
    </submittedName>
</protein>
<dbReference type="Pfam" id="PF01579">
    <property type="entry name" value="DUF19"/>
    <property type="match status" value="1"/>
</dbReference>
<name>A0A0R3S741_9BILA</name>
<dbReference type="InterPro" id="IPR002542">
    <property type="entry name" value="T20D4.11-like_dom"/>
</dbReference>
<dbReference type="WBParaSite" id="EEL_0001061301-mRNA-1">
    <property type="protein sequence ID" value="EEL_0001061301-mRNA-1"/>
    <property type="gene ID" value="EEL_0001061301"/>
</dbReference>
<evidence type="ECO:0000313" key="2">
    <source>
        <dbReference type="Proteomes" id="UP000050640"/>
    </source>
</evidence>